<proteinExistence type="predicted"/>
<keyword evidence="1" id="KW-1133">Transmembrane helix</keyword>
<evidence type="ECO:0000313" key="3">
    <source>
        <dbReference type="Proteomes" id="UP001234178"/>
    </source>
</evidence>
<name>A0ABR0ACY0_9CRUS</name>
<dbReference type="Proteomes" id="UP001234178">
    <property type="component" value="Unassembled WGS sequence"/>
</dbReference>
<organism evidence="2 3">
    <name type="scientific">Daphnia magna</name>
    <dbReference type="NCBI Taxonomy" id="35525"/>
    <lineage>
        <taxon>Eukaryota</taxon>
        <taxon>Metazoa</taxon>
        <taxon>Ecdysozoa</taxon>
        <taxon>Arthropoda</taxon>
        <taxon>Crustacea</taxon>
        <taxon>Branchiopoda</taxon>
        <taxon>Diplostraca</taxon>
        <taxon>Cladocera</taxon>
        <taxon>Anomopoda</taxon>
        <taxon>Daphniidae</taxon>
        <taxon>Daphnia</taxon>
    </lineage>
</organism>
<keyword evidence="1" id="KW-0812">Transmembrane</keyword>
<reference evidence="2 3" key="1">
    <citation type="journal article" date="2023" name="Nucleic Acids Res.">
        <title>The hologenome of Daphnia magna reveals possible DNA methylation and microbiome-mediated evolution of the host genome.</title>
        <authorList>
            <person name="Chaturvedi A."/>
            <person name="Li X."/>
            <person name="Dhandapani V."/>
            <person name="Marshall H."/>
            <person name="Kissane S."/>
            <person name="Cuenca-Cambronero M."/>
            <person name="Asole G."/>
            <person name="Calvet F."/>
            <person name="Ruiz-Romero M."/>
            <person name="Marangio P."/>
            <person name="Guigo R."/>
            <person name="Rago D."/>
            <person name="Mirbahai L."/>
            <person name="Eastwood N."/>
            <person name="Colbourne J.K."/>
            <person name="Zhou J."/>
            <person name="Mallon E."/>
            <person name="Orsini L."/>
        </authorList>
    </citation>
    <scope>NUCLEOTIDE SEQUENCE [LARGE SCALE GENOMIC DNA]</scope>
    <source>
        <strain evidence="2">LRV0_1</strain>
    </source>
</reference>
<dbReference type="EMBL" id="JAOYFB010000037">
    <property type="protein sequence ID" value="KAK4022985.1"/>
    <property type="molecule type" value="Genomic_DNA"/>
</dbReference>
<evidence type="ECO:0000256" key="1">
    <source>
        <dbReference type="SAM" id="Phobius"/>
    </source>
</evidence>
<feature type="transmembrane region" description="Helical" evidence="1">
    <location>
        <begin position="28"/>
        <end position="48"/>
    </location>
</feature>
<keyword evidence="3" id="KW-1185">Reference proteome</keyword>
<keyword evidence="1" id="KW-0472">Membrane</keyword>
<comment type="caution">
    <text evidence="2">The sequence shown here is derived from an EMBL/GenBank/DDBJ whole genome shotgun (WGS) entry which is preliminary data.</text>
</comment>
<evidence type="ECO:0000313" key="2">
    <source>
        <dbReference type="EMBL" id="KAK4022985.1"/>
    </source>
</evidence>
<protein>
    <submittedName>
        <fullName evidence="2">Uncharacterized protein</fullName>
    </submittedName>
</protein>
<accession>A0ABR0ACY0</accession>
<gene>
    <name evidence="2" type="ORF">OUZ56_008426</name>
</gene>
<sequence length="110" mass="11914">MTTEKKINAGVPAAARENFSFSLASSPVYFPSAALLLFAVFSCALKTIEILTGNEAMATLTPVPLMDAPSRPPNARHIHNHQLGRQDSFSDMLPFLLEIVNLLPNTTSES</sequence>